<dbReference type="PATRIC" id="fig|883113.3.peg.221"/>
<sequence length="37" mass="4425">MWIEELSNGKYKYCERYLDKKTGKNKRVSITLDKNTA</sequence>
<dbReference type="STRING" id="883113.HMPREF9708_00221"/>
<accession>H3NH82</accession>
<comment type="caution">
    <text evidence="1">The sequence shown here is derived from an EMBL/GenBank/DDBJ whole genome shotgun (WGS) entry which is preliminary data.</text>
</comment>
<gene>
    <name evidence="1" type="ORF">HMPREF9708_00221</name>
</gene>
<organism evidence="1 2">
    <name type="scientific">Facklamia languida CCUG 37842</name>
    <dbReference type="NCBI Taxonomy" id="883113"/>
    <lineage>
        <taxon>Bacteria</taxon>
        <taxon>Bacillati</taxon>
        <taxon>Bacillota</taxon>
        <taxon>Bacilli</taxon>
        <taxon>Lactobacillales</taxon>
        <taxon>Aerococcaceae</taxon>
        <taxon>Facklamia</taxon>
    </lineage>
</organism>
<name>H3NH82_9LACT</name>
<protein>
    <recommendedName>
        <fullName evidence="3">AP2-like integrase N-terminal domain-containing protein</fullName>
    </recommendedName>
</protein>
<evidence type="ECO:0008006" key="3">
    <source>
        <dbReference type="Google" id="ProtNLM"/>
    </source>
</evidence>
<dbReference type="HOGENOM" id="CLU_136812_1_0_9"/>
<keyword evidence="2" id="KW-1185">Reference proteome</keyword>
<evidence type="ECO:0000313" key="2">
    <source>
        <dbReference type="Proteomes" id="UP000006190"/>
    </source>
</evidence>
<dbReference type="AlphaFoldDB" id="H3NH82"/>
<dbReference type="Proteomes" id="UP000006190">
    <property type="component" value="Unassembled WGS sequence"/>
</dbReference>
<dbReference type="EMBL" id="AGEG01000002">
    <property type="protein sequence ID" value="EHR38137.1"/>
    <property type="molecule type" value="Genomic_DNA"/>
</dbReference>
<evidence type="ECO:0000313" key="1">
    <source>
        <dbReference type="EMBL" id="EHR38137.1"/>
    </source>
</evidence>
<proteinExistence type="predicted"/>
<reference evidence="1 2" key="1">
    <citation type="submission" date="2012-01" db="EMBL/GenBank/DDBJ databases">
        <title>The Genome Sequence of Facklamia languida CCUG 37842.</title>
        <authorList>
            <consortium name="The Broad Institute Genome Sequencing Platform"/>
            <person name="Earl A."/>
            <person name="Ward D."/>
            <person name="Feldgarden M."/>
            <person name="Gevers D."/>
            <person name="Huys G."/>
            <person name="Young S.K."/>
            <person name="Zeng Q."/>
            <person name="Gargeya S."/>
            <person name="Fitzgerald M."/>
            <person name="Haas B."/>
            <person name="Abouelleil A."/>
            <person name="Alvarado L."/>
            <person name="Arachchi H.M."/>
            <person name="Berlin A."/>
            <person name="Chapman S.B."/>
            <person name="Gearin G."/>
            <person name="Goldberg J."/>
            <person name="Griggs A."/>
            <person name="Gujja S."/>
            <person name="Hansen M."/>
            <person name="Heiman D."/>
            <person name="Howarth C."/>
            <person name="Larimer J."/>
            <person name="Lui A."/>
            <person name="MacDonald P.J.P."/>
            <person name="McCowen C."/>
            <person name="Montmayeur A."/>
            <person name="Murphy C."/>
            <person name="Neiman D."/>
            <person name="Pearson M."/>
            <person name="Priest M."/>
            <person name="Roberts A."/>
            <person name="Saif S."/>
            <person name="Shea T."/>
            <person name="Sisk P."/>
            <person name="Stolte C."/>
            <person name="Sykes S."/>
            <person name="Wortman J."/>
            <person name="Nusbaum C."/>
            <person name="Birren B."/>
        </authorList>
    </citation>
    <scope>NUCLEOTIDE SEQUENCE [LARGE SCALE GENOMIC DNA]</scope>
    <source>
        <strain evidence="1 2">CCUG 37842</strain>
    </source>
</reference>